<dbReference type="InterPro" id="IPR004507">
    <property type="entry name" value="UbiX-like"/>
</dbReference>
<dbReference type="PANTHER" id="PTHR43374">
    <property type="entry name" value="FLAVIN PRENYLTRANSFERASE"/>
    <property type="match status" value="1"/>
</dbReference>
<comment type="catalytic activity">
    <reaction evidence="5">
        <text>dimethylallyl phosphate + FMNH2 = prenylated FMNH2 + phosphate</text>
        <dbReference type="Rhea" id="RHEA:37743"/>
        <dbReference type="ChEBI" id="CHEBI:43474"/>
        <dbReference type="ChEBI" id="CHEBI:57618"/>
        <dbReference type="ChEBI" id="CHEBI:87467"/>
        <dbReference type="ChEBI" id="CHEBI:88052"/>
        <dbReference type="EC" id="2.5.1.129"/>
    </reaction>
</comment>
<dbReference type="HAMAP" id="MF_01984">
    <property type="entry name" value="ubiX_pad"/>
    <property type="match status" value="1"/>
</dbReference>
<proteinExistence type="inferred from homology"/>
<comment type="caution">
    <text evidence="5">Lacks conserved residue(s) required for the propagation of feature annotation.</text>
</comment>
<dbReference type="InterPro" id="IPR036551">
    <property type="entry name" value="Flavin_trans-like"/>
</dbReference>
<keyword evidence="8" id="KW-1185">Reference proteome</keyword>
<keyword evidence="3 5" id="KW-0288">FMN</keyword>
<evidence type="ECO:0000256" key="1">
    <source>
        <dbReference type="ARBA" id="ARBA00022602"/>
    </source>
</evidence>
<feature type="domain" description="Flavoprotein" evidence="6">
    <location>
        <begin position="13"/>
        <end position="182"/>
    </location>
</feature>
<dbReference type="RefSeq" id="WP_305962028.1">
    <property type="nucleotide sequence ID" value="NZ_JAVAMQ010000002.1"/>
</dbReference>
<dbReference type="InterPro" id="IPR003382">
    <property type="entry name" value="Flavoprotein"/>
</dbReference>
<sequence>MNRPRPVPQDRPRIVVGISGASGAVYGKRMLEILREMEVETHLVISNAARITIASETDFTPADLERIATVTHSNKDIGASCASGSFRTVGMIVAPCSVKTLSEIATGMTSSLLARAADVTLKERRRLVLMLRETPLHLGHIRSMAAVTEMGGIVYPPVPAFYARPATIQDMVDHSVGRVLDLFDLNSGLSHRWQGLQAQAD</sequence>
<dbReference type="Gene3D" id="3.40.50.1950">
    <property type="entry name" value="Flavin prenyltransferase-like"/>
    <property type="match status" value="1"/>
</dbReference>
<feature type="binding site" evidence="5">
    <location>
        <position position="162"/>
    </location>
    <ligand>
        <name>dimethylallyl phosphate</name>
        <dbReference type="ChEBI" id="CHEBI:88052"/>
    </ligand>
</feature>
<comment type="function">
    <text evidence="5">Flavin prenyltransferase that catalyzes the synthesis of the prenylated FMN cofactor (prenyl-FMN) for 4-hydroxy-3-polyprenylbenzoic acid decarboxylase UbiD. The prenyltransferase is metal-independent and links a dimethylallyl moiety from dimethylallyl monophosphate (DMAP) to the flavin N5 and C6 atoms of FMN.</text>
</comment>
<dbReference type="NCBIfam" id="TIGR00421">
    <property type="entry name" value="ubiX_pad"/>
    <property type="match status" value="1"/>
</dbReference>
<feature type="binding site" evidence="5">
    <location>
        <begin position="97"/>
        <end position="100"/>
    </location>
    <ligand>
        <name>FMN</name>
        <dbReference type="ChEBI" id="CHEBI:58210"/>
    </ligand>
</feature>
<keyword evidence="1 5" id="KW-0637">Prenyltransferase</keyword>
<organism evidence="7 8">
    <name type="scientific">Paracoccus spongiarum</name>
    <dbReference type="NCBI Taxonomy" id="3064387"/>
    <lineage>
        <taxon>Bacteria</taxon>
        <taxon>Pseudomonadati</taxon>
        <taxon>Pseudomonadota</taxon>
        <taxon>Alphaproteobacteria</taxon>
        <taxon>Rhodobacterales</taxon>
        <taxon>Paracoccaceae</taxon>
        <taxon>Paracoccus</taxon>
    </lineage>
</organism>
<evidence type="ECO:0000256" key="5">
    <source>
        <dbReference type="HAMAP-Rule" id="MF_01984"/>
    </source>
</evidence>
<accession>A0ABT9J8L6</accession>
<keyword evidence="4 5" id="KW-0808">Transferase</keyword>
<dbReference type="EC" id="2.5.1.129" evidence="5"/>
<comment type="caution">
    <text evidence="7">The sequence shown here is derived from an EMBL/GenBank/DDBJ whole genome shotgun (WGS) entry which is preliminary data.</text>
</comment>
<evidence type="ECO:0000313" key="8">
    <source>
        <dbReference type="Proteomes" id="UP001224997"/>
    </source>
</evidence>
<feature type="binding site" evidence="5">
    <location>
        <position position="178"/>
    </location>
    <ligand>
        <name>dimethylallyl phosphate</name>
        <dbReference type="ChEBI" id="CHEBI:88052"/>
    </ligand>
</feature>
<evidence type="ECO:0000256" key="3">
    <source>
        <dbReference type="ARBA" id="ARBA00022643"/>
    </source>
</evidence>
<evidence type="ECO:0000313" key="7">
    <source>
        <dbReference type="EMBL" id="MDP5306163.1"/>
    </source>
</evidence>
<reference evidence="7 8" key="1">
    <citation type="submission" date="2023-08" db="EMBL/GenBank/DDBJ databases">
        <authorList>
            <person name="Park J.-S."/>
        </authorList>
    </citation>
    <scope>NUCLEOTIDE SEQUENCE [LARGE SCALE GENOMIC DNA]</scope>
    <source>
        <strain evidence="7 8">2205BS29-5</strain>
    </source>
</reference>
<comment type="similarity">
    <text evidence="5">Belongs to the UbiX/PAD1 family.</text>
</comment>
<feature type="binding site" evidence="5">
    <location>
        <position position="46"/>
    </location>
    <ligand>
        <name>FMN</name>
        <dbReference type="ChEBI" id="CHEBI:58210"/>
    </ligand>
</feature>
<feature type="binding site" evidence="5">
    <location>
        <begin position="20"/>
        <end position="22"/>
    </location>
    <ligand>
        <name>FMN</name>
        <dbReference type="ChEBI" id="CHEBI:58210"/>
    </ligand>
</feature>
<dbReference type="PANTHER" id="PTHR43374:SF1">
    <property type="entry name" value="FLAVIN PRENYLTRANSFERASE PAD1, MITOCHONDRIAL"/>
    <property type="match status" value="1"/>
</dbReference>
<evidence type="ECO:0000256" key="2">
    <source>
        <dbReference type="ARBA" id="ARBA00022630"/>
    </source>
</evidence>
<name>A0ABT9J8L6_9RHOB</name>
<evidence type="ECO:0000256" key="4">
    <source>
        <dbReference type="ARBA" id="ARBA00022679"/>
    </source>
</evidence>
<dbReference type="Pfam" id="PF02441">
    <property type="entry name" value="Flavoprotein"/>
    <property type="match status" value="1"/>
</dbReference>
<keyword evidence="2 5" id="KW-0285">Flavoprotein</keyword>
<gene>
    <name evidence="5" type="primary">ubiX</name>
    <name evidence="7" type="ORF">Q5Y72_03505</name>
</gene>
<dbReference type="Proteomes" id="UP001224997">
    <property type="component" value="Unassembled WGS sequence"/>
</dbReference>
<protein>
    <recommendedName>
        <fullName evidence="5">Flavin prenyltransferase UbiX</fullName>
        <ecNumber evidence="5">2.5.1.129</ecNumber>
    </recommendedName>
</protein>
<evidence type="ECO:0000259" key="6">
    <source>
        <dbReference type="Pfam" id="PF02441"/>
    </source>
</evidence>
<dbReference type="NCBIfam" id="NF004685">
    <property type="entry name" value="PRK06029.1"/>
    <property type="match status" value="1"/>
</dbReference>
<feature type="binding site" evidence="5">
    <location>
        <position position="132"/>
    </location>
    <ligand>
        <name>FMN</name>
        <dbReference type="ChEBI" id="CHEBI:58210"/>
    </ligand>
</feature>
<dbReference type="SUPFAM" id="SSF52507">
    <property type="entry name" value="Homo-oligomeric flavin-containing Cys decarboxylases, HFCD"/>
    <property type="match status" value="1"/>
</dbReference>
<dbReference type="EMBL" id="JAVAMQ010000002">
    <property type="protein sequence ID" value="MDP5306163.1"/>
    <property type="molecule type" value="Genomic_DNA"/>
</dbReference>